<dbReference type="Pfam" id="PF00300">
    <property type="entry name" value="His_Phos_1"/>
    <property type="match status" value="1"/>
</dbReference>
<dbReference type="STRING" id="45634.SCRDD08_00843"/>
<feature type="active site" description="Tele-phosphohistidine intermediate" evidence="1">
    <location>
        <position position="8"/>
    </location>
</feature>
<dbReference type="GO" id="GO:0005737">
    <property type="term" value="C:cytoplasm"/>
    <property type="evidence" value="ECO:0007669"/>
    <property type="project" value="TreeGrafter"/>
</dbReference>
<dbReference type="PANTHER" id="PTHR48100:SF1">
    <property type="entry name" value="HISTIDINE PHOSPHATASE FAMILY PROTEIN-RELATED"/>
    <property type="match status" value="1"/>
</dbReference>
<sequence length="213" mass="24192">MKLYFIRHGKTEWNLEMRFQGASGDSPLLETSIDELKRLGKHLSNIQFDKIYSSDLPRAYHSAEIIQSENQYQTDIVLTPELREWALGKLEGAEIATVEATYPQQMWAFRHDLSQFDHQLFDAESVAQTTNRTIAFVKSLKGKGYQNVLIVGHGANLTASIRRLLGYETSLLRKDGGLANASVTILETDDFDSFKLLAWNNLDYMLTDETANL</sequence>
<dbReference type="RefSeq" id="WP_061422561.1">
    <property type="nucleotide sequence ID" value="NZ_KQ969062.1"/>
</dbReference>
<feature type="binding site" evidence="2">
    <location>
        <begin position="7"/>
        <end position="14"/>
    </location>
    <ligand>
        <name>substrate</name>
    </ligand>
</feature>
<dbReference type="SMART" id="SM00855">
    <property type="entry name" value="PGAM"/>
    <property type="match status" value="1"/>
</dbReference>
<organism evidence="3 4">
    <name type="scientific">Streptococcus cristatus</name>
    <dbReference type="NCBI Taxonomy" id="45634"/>
    <lineage>
        <taxon>Bacteria</taxon>
        <taxon>Bacillati</taxon>
        <taxon>Bacillota</taxon>
        <taxon>Bacilli</taxon>
        <taxon>Lactobacillales</taxon>
        <taxon>Streptococcaceae</taxon>
        <taxon>Streptococcus</taxon>
    </lineage>
</organism>
<accession>A0A139N2A6</accession>
<comment type="caution">
    <text evidence="3">The sequence shown here is derived from an EMBL/GenBank/DDBJ whole genome shotgun (WGS) entry which is preliminary data.</text>
</comment>
<dbReference type="PANTHER" id="PTHR48100">
    <property type="entry name" value="BROAD-SPECIFICITY PHOSPHATASE YOR283W-RELATED"/>
    <property type="match status" value="1"/>
</dbReference>
<feature type="active site" description="Proton donor/acceptor" evidence="1">
    <location>
        <position position="84"/>
    </location>
</feature>
<proteinExistence type="predicted"/>
<protein>
    <submittedName>
        <fullName evidence="3">Phosphoglycerate mutase family 5</fullName>
    </submittedName>
</protein>
<reference evidence="3 4" key="1">
    <citation type="submission" date="2016-01" db="EMBL/GenBank/DDBJ databases">
        <title>Highly variable Streptococcus oralis are common among viridans streptococci isolated from primates.</title>
        <authorList>
            <person name="Denapaite D."/>
            <person name="Rieger M."/>
            <person name="Koendgen S."/>
            <person name="Brueckner R."/>
            <person name="Ochigava I."/>
            <person name="Kappeler P."/>
            <person name="Maetz-Rensing K."/>
            <person name="Leendertz F."/>
            <person name="Hakenbeck R."/>
        </authorList>
    </citation>
    <scope>NUCLEOTIDE SEQUENCE [LARGE SCALE GENOMIC DNA]</scope>
    <source>
        <strain evidence="3 4">DD08</strain>
    </source>
</reference>
<dbReference type="InterPro" id="IPR013078">
    <property type="entry name" value="His_Pase_superF_clade-1"/>
</dbReference>
<dbReference type="Proteomes" id="UP000070377">
    <property type="component" value="Unassembled WGS sequence"/>
</dbReference>
<dbReference type="InterPro" id="IPR050275">
    <property type="entry name" value="PGM_Phosphatase"/>
</dbReference>
<evidence type="ECO:0000313" key="3">
    <source>
        <dbReference type="EMBL" id="KXT70083.1"/>
    </source>
</evidence>
<dbReference type="AlphaFoldDB" id="A0A139N2A6"/>
<dbReference type="SUPFAM" id="SSF53254">
    <property type="entry name" value="Phosphoglycerate mutase-like"/>
    <property type="match status" value="1"/>
</dbReference>
<dbReference type="GO" id="GO:0016791">
    <property type="term" value="F:phosphatase activity"/>
    <property type="evidence" value="ECO:0007669"/>
    <property type="project" value="TreeGrafter"/>
</dbReference>
<dbReference type="CDD" id="cd07067">
    <property type="entry name" value="HP_PGM_like"/>
    <property type="match status" value="1"/>
</dbReference>
<evidence type="ECO:0000256" key="1">
    <source>
        <dbReference type="PIRSR" id="PIRSR613078-1"/>
    </source>
</evidence>
<evidence type="ECO:0000313" key="4">
    <source>
        <dbReference type="Proteomes" id="UP000070377"/>
    </source>
</evidence>
<dbReference type="Gene3D" id="3.40.50.1240">
    <property type="entry name" value="Phosphoglycerate mutase-like"/>
    <property type="match status" value="1"/>
</dbReference>
<dbReference type="InterPro" id="IPR029033">
    <property type="entry name" value="His_PPase_superfam"/>
</dbReference>
<name>A0A139N2A6_STRCR</name>
<feature type="binding site" evidence="2">
    <location>
        <position position="58"/>
    </location>
    <ligand>
        <name>substrate</name>
    </ligand>
</feature>
<gene>
    <name evidence="3" type="ORF">SCRDD08_00843</name>
</gene>
<dbReference type="EMBL" id="LQRD01000030">
    <property type="protein sequence ID" value="KXT70083.1"/>
    <property type="molecule type" value="Genomic_DNA"/>
</dbReference>
<evidence type="ECO:0000256" key="2">
    <source>
        <dbReference type="PIRSR" id="PIRSR613078-2"/>
    </source>
</evidence>
<dbReference type="PATRIC" id="fig|45634.12.peg.876"/>